<evidence type="ECO:0000256" key="1">
    <source>
        <dbReference type="ARBA" id="ARBA00006484"/>
    </source>
</evidence>
<evidence type="ECO:0000313" key="5">
    <source>
        <dbReference type="EMBL" id="CAB4323926.1"/>
    </source>
</evidence>
<feature type="region of interest" description="Disordered" evidence="3">
    <location>
        <begin position="192"/>
        <end position="212"/>
    </location>
</feature>
<accession>A0A6J5YGS2</accession>
<dbReference type="Gene3D" id="3.40.50.720">
    <property type="entry name" value="NAD(P)-binding Rossmann-like Domain"/>
    <property type="match status" value="1"/>
</dbReference>
<dbReference type="SUPFAM" id="SSF51735">
    <property type="entry name" value="NAD(P)-binding Rossmann-fold domains"/>
    <property type="match status" value="1"/>
</dbReference>
<sequence length="265" mass="27898">MSAWQGTGRRVVVTGASSGIGAATAIEAARAGATVALVARRADRLADVLAECRVHSPSSQMVVADLSELDAIDEVAAQLTDALGGGVDVLINNAGVPKRRGVADLTPEDVEGVMRINYFSPVRLTLALLPGMIERADGDIVNVSSMGVHMAAFRVSAYSATKAALEMFTEGLHLELGESGVRARVFIPGSTDSEFSTKKDGNDDPFPRDPKTVATSEQVGAALVASLADERFITYATERDAASSAMRNADPEAWLTNLRKVFSSM</sequence>
<dbReference type="InterPro" id="IPR036291">
    <property type="entry name" value="NAD(P)-bd_dom_sf"/>
</dbReference>
<organism evidence="5">
    <name type="scientific">freshwater metagenome</name>
    <dbReference type="NCBI Taxonomy" id="449393"/>
    <lineage>
        <taxon>unclassified sequences</taxon>
        <taxon>metagenomes</taxon>
        <taxon>ecological metagenomes</taxon>
    </lineage>
</organism>
<evidence type="ECO:0000256" key="3">
    <source>
        <dbReference type="SAM" id="MobiDB-lite"/>
    </source>
</evidence>
<name>A0A6J5YGS2_9ZZZZ</name>
<keyword evidence="2" id="KW-0560">Oxidoreductase</keyword>
<evidence type="ECO:0000259" key="4">
    <source>
        <dbReference type="SMART" id="SM00822"/>
    </source>
</evidence>
<feature type="compositionally biased region" description="Basic and acidic residues" evidence="3">
    <location>
        <begin position="195"/>
        <end position="211"/>
    </location>
</feature>
<dbReference type="PROSITE" id="PS00061">
    <property type="entry name" value="ADH_SHORT"/>
    <property type="match status" value="1"/>
</dbReference>
<dbReference type="InterPro" id="IPR002347">
    <property type="entry name" value="SDR_fam"/>
</dbReference>
<dbReference type="PRINTS" id="PR00081">
    <property type="entry name" value="GDHRDH"/>
</dbReference>
<dbReference type="GO" id="GO:0016491">
    <property type="term" value="F:oxidoreductase activity"/>
    <property type="evidence" value="ECO:0007669"/>
    <property type="project" value="UniProtKB-KW"/>
</dbReference>
<dbReference type="Pfam" id="PF00106">
    <property type="entry name" value="adh_short"/>
    <property type="match status" value="1"/>
</dbReference>
<dbReference type="EMBL" id="CAEMXZ010000085">
    <property type="protein sequence ID" value="CAB4323926.1"/>
    <property type="molecule type" value="Genomic_DNA"/>
</dbReference>
<proteinExistence type="inferred from homology"/>
<reference evidence="5" key="1">
    <citation type="submission" date="2020-05" db="EMBL/GenBank/DDBJ databases">
        <authorList>
            <person name="Chiriac C."/>
            <person name="Salcher M."/>
            <person name="Ghai R."/>
            <person name="Kavagutti S V."/>
        </authorList>
    </citation>
    <scope>NUCLEOTIDE SEQUENCE</scope>
</reference>
<comment type="similarity">
    <text evidence="1">Belongs to the short-chain dehydrogenases/reductases (SDR) family.</text>
</comment>
<dbReference type="InterPro" id="IPR020904">
    <property type="entry name" value="Sc_DH/Rdtase_CS"/>
</dbReference>
<dbReference type="PANTHER" id="PTHR44196">
    <property type="entry name" value="DEHYDROGENASE/REDUCTASE SDR FAMILY MEMBER 7B"/>
    <property type="match status" value="1"/>
</dbReference>
<dbReference type="AlphaFoldDB" id="A0A6J5YGS2"/>
<protein>
    <submittedName>
        <fullName evidence="5">Unannotated protein</fullName>
    </submittedName>
</protein>
<dbReference type="SMART" id="SM00822">
    <property type="entry name" value="PKS_KR"/>
    <property type="match status" value="1"/>
</dbReference>
<dbReference type="PRINTS" id="PR00080">
    <property type="entry name" value="SDRFAMILY"/>
</dbReference>
<dbReference type="InterPro" id="IPR057326">
    <property type="entry name" value="KR_dom"/>
</dbReference>
<feature type="domain" description="Ketoreductase" evidence="4">
    <location>
        <begin position="9"/>
        <end position="192"/>
    </location>
</feature>
<dbReference type="PANTHER" id="PTHR44196:SF1">
    <property type="entry name" value="DEHYDROGENASE_REDUCTASE SDR FAMILY MEMBER 7B"/>
    <property type="match status" value="1"/>
</dbReference>
<evidence type="ECO:0000256" key="2">
    <source>
        <dbReference type="ARBA" id="ARBA00023002"/>
    </source>
</evidence>
<gene>
    <name evidence="5" type="ORF">UFOPK1392_01688</name>
</gene>
<dbReference type="GO" id="GO:0016020">
    <property type="term" value="C:membrane"/>
    <property type="evidence" value="ECO:0007669"/>
    <property type="project" value="TreeGrafter"/>
</dbReference>
<dbReference type="CDD" id="cd05233">
    <property type="entry name" value="SDR_c"/>
    <property type="match status" value="1"/>
</dbReference>